<evidence type="ECO:0000313" key="2">
    <source>
        <dbReference type="Proteomes" id="UP001470230"/>
    </source>
</evidence>
<accession>A0ABR2L7G4</accession>
<organism evidence="1 2">
    <name type="scientific">Tritrichomonas musculus</name>
    <dbReference type="NCBI Taxonomy" id="1915356"/>
    <lineage>
        <taxon>Eukaryota</taxon>
        <taxon>Metamonada</taxon>
        <taxon>Parabasalia</taxon>
        <taxon>Tritrichomonadida</taxon>
        <taxon>Tritrichomonadidae</taxon>
        <taxon>Tritrichomonas</taxon>
    </lineage>
</organism>
<dbReference type="Proteomes" id="UP001470230">
    <property type="component" value="Unassembled WGS sequence"/>
</dbReference>
<keyword evidence="2" id="KW-1185">Reference proteome</keyword>
<evidence type="ECO:0000313" key="1">
    <source>
        <dbReference type="EMBL" id="KAK8899304.1"/>
    </source>
</evidence>
<gene>
    <name evidence="1" type="ORF">M9Y10_001617</name>
</gene>
<dbReference type="EMBL" id="JAPFFF010000001">
    <property type="protein sequence ID" value="KAK8899304.1"/>
    <property type="molecule type" value="Genomic_DNA"/>
</dbReference>
<protein>
    <submittedName>
        <fullName evidence="1">Uncharacterized protein</fullName>
    </submittedName>
</protein>
<name>A0ABR2L7G4_9EUKA</name>
<comment type="caution">
    <text evidence="1">The sequence shown here is derived from an EMBL/GenBank/DDBJ whole genome shotgun (WGS) entry which is preliminary data.</text>
</comment>
<reference evidence="1 2" key="1">
    <citation type="submission" date="2024-04" db="EMBL/GenBank/DDBJ databases">
        <title>Tritrichomonas musculus Genome.</title>
        <authorList>
            <person name="Alves-Ferreira E."/>
            <person name="Grigg M."/>
            <person name="Lorenzi H."/>
            <person name="Galac M."/>
        </authorList>
    </citation>
    <scope>NUCLEOTIDE SEQUENCE [LARGE SCALE GENOMIC DNA]</scope>
    <source>
        <strain evidence="1 2">EAF2021</strain>
    </source>
</reference>
<proteinExistence type="predicted"/>
<sequence length="183" mass="21703">MTNKQLKEDIIEPLIINLKKRIQDDKQKKFDDIEISKDEDSKKKFLKLLLCSCIDHPAELFNSYKKLIENNIMDNDLANFIHFCYLNIEAQYEAYGMTLKESTTIKQRYNYLTQLYETSKKDIQDLSKVHSPASNLEEIEFNKAKRTDKIERTFQQMVNDMVYLVDFLNRSLPSQYKSKASHQ</sequence>